<protein>
    <recommendedName>
        <fullName evidence="5">WASH complex subunit 3</fullName>
    </recommendedName>
</protein>
<dbReference type="PANTHER" id="PTHR13015:SF0">
    <property type="entry name" value="WASH COMPLEX SUBUNIT 3"/>
    <property type="match status" value="1"/>
</dbReference>
<dbReference type="InterPro" id="IPR019309">
    <property type="entry name" value="WASHC3"/>
</dbReference>
<comment type="caution">
    <text evidence="3">The sequence shown here is derived from an EMBL/GenBank/DDBJ whole genome shotgun (WGS) entry which is preliminary data.</text>
</comment>
<reference evidence="3" key="1">
    <citation type="journal article" date="2023" name="Insect Mol. Biol.">
        <title>Genome sequencing provides insights into the evolution of gene families encoding plant cell wall-degrading enzymes in longhorned beetles.</title>
        <authorList>
            <person name="Shin N.R."/>
            <person name="Okamura Y."/>
            <person name="Kirsch R."/>
            <person name="Pauchet Y."/>
        </authorList>
    </citation>
    <scope>NUCLEOTIDE SEQUENCE</scope>
    <source>
        <strain evidence="3">RBIC_L_NR</strain>
    </source>
</reference>
<dbReference type="Pfam" id="PF10152">
    <property type="entry name" value="CCDC53"/>
    <property type="match status" value="1"/>
</dbReference>
<feature type="region of interest" description="Disordered" evidence="2">
    <location>
        <begin position="165"/>
        <end position="198"/>
    </location>
</feature>
<dbReference type="AlphaFoldDB" id="A0AAV8ZK18"/>
<evidence type="ECO:0008006" key="5">
    <source>
        <dbReference type="Google" id="ProtNLM"/>
    </source>
</evidence>
<accession>A0AAV8ZK18</accession>
<feature type="compositionally biased region" description="Low complexity" evidence="2">
    <location>
        <begin position="187"/>
        <end position="198"/>
    </location>
</feature>
<organism evidence="3 4">
    <name type="scientific">Rhamnusium bicolor</name>
    <dbReference type="NCBI Taxonomy" id="1586634"/>
    <lineage>
        <taxon>Eukaryota</taxon>
        <taxon>Metazoa</taxon>
        <taxon>Ecdysozoa</taxon>
        <taxon>Arthropoda</taxon>
        <taxon>Hexapoda</taxon>
        <taxon>Insecta</taxon>
        <taxon>Pterygota</taxon>
        <taxon>Neoptera</taxon>
        <taxon>Endopterygota</taxon>
        <taxon>Coleoptera</taxon>
        <taxon>Polyphaga</taxon>
        <taxon>Cucujiformia</taxon>
        <taxon>Chrysomeloidea</taxon>
        <taxon>Cerambycidae</taxon>
        <taxon>Lepturinae</taxon>
        <taxon>Rhagiini</taxon>
        <taxon>Rhamnusium</taxon>
    </lineage>
</organism>
<evidence type="ECO:0000313" key="3">
    <source>
        <dbReference type="EMBL" id="KAJ8963850.1"/>
    </source>
</evidence>
<name>A0AAV8ZK18_9CUCU</name>
<evidence type="ECO:0000256" key="1">
    <source>
        <dbReference type="ARBA" id="ARBA00006290"/>
    </source>
</evidence>
<gene>
    <name evidence="3" type="ORF">NQ314_005337</name>
</gene>
<proteinExistence type="inferred from homology"/>
<comment type="similarity">
    <text evidence="1">Belongs to the CCDC53 family.</text>
</comment>
<dbReference type="PANTHER" id="PTHR13015">
    <property type="entry name" value="PROTEIN AD-016-RELATED"/>
    <property type="match status" value="1"/>
</dbReference>
<dbReference type="Gene3D" id="1.20.5.110">
    <property type="match status" value="1"/>
</dbReference>
<dbReference type="EMBL" id="JANEYF010001477">
    <property type="protein sequence ID" value="KAJ8963850.1"/>
    <property type="molecule type" value="Genomic_DNA"/>
</dbReference>
<keyword evidence="4" id="KW-1185">Reference proteome</keyword>
<sequence>MQVDELPAVDPNVDLTQILPIQQKRTIAFVNHFIMKTVSYLNNFAQSCESRFMEFEYKIQKIEAALLILESQLSSISGLDNLENSTPNNEISADTTANISKLDLPDIEVSNEIGLEKITADNIPQTEQDGVKACDDPRFKKFFKMLQFGVPQPAVKLKMQNEGLDPNILDKPNDAVPSLSQDSLKHSTSNSDSISESD</sequence>
<evidence type="ECO:0000313" key="4">
    <source>
        <dbReference type="Proteomes" id="UP001162156"/>
    </source>
</evidence>
<dbReference type="GO" id="GO:0071203">
    <property type="term" value="C:WASH complex"/>
    <property type="evidence" value="ECO:0007669"/>
    <property type="project" value="InterPro"/>
</dbReference>
<evidence type="ECO:0000256" key="2">
    <source>
        <dbReference type="SAM" id="MobiDB-lite"/>
    </source>
</evidence>
<dbReference type="GO" id="GO:0030041">
    <property type="term" value="P:actin filament polymerization"/>
    <property type="evidence" value="ECO:0007669"/>
    <property type="project" value="TreeGrafter"/>
</dbReference>
<dbReference type="GO" id="GO:0006887">
    <property type="term" value="P:exocytosis"/>
    <property type="evidence" value="ECO:0007669"/>
    <property type="project" value="TreeGrafter"/>
</dbReference>
<dbReference type="Proteomes" id="UP001162156">
    <property type="component" value="Unassembled WGS sequence"/>
</dbReference>